<evidence type="ECO:0000256" key="2">
    <source>
        <dbReference type="ARBA" id="ARBA00022741"/>
    </source>
</evidence>
<dbReference type="InterPro" id="IPR002182">
    <property type="entry name" value="NB-ARC"/>
</dbReference>
<evidence type="ECO:0000256" key="1">
    <source>
        <dbReference type="ARBA" id="ARBA00008894"/>
    </source>
</evidence>
<dbReference type="Gene3D" id="3.80.10.10">
    <property type="entry name" value="Ribonuclease Inhibitor"/>
    <property type="match status" value="5"/>
</dbReference>
<dbReference type="SUPFAM" id="SSF52047">
    <property type="entry name" value="RNI-like"/>
    <property type="match status" value="2"/>
</dbReference>
<dbReference type="GeneID" id="115732406"/>
<keyword evidence="3" id="KW-0611">Plant defense</keyword>
<feature type="region of interest" description="Disordered" evidence="5">
    <location>
        <begin position="259"/>
        <end position="307"/>
    </location>
</feature>
<dbReference type="PANTHER" id="PTHR33463:SF203">
    <property type="entry name" value="AAA+ ATPASE DOMAIN-CONTAINING PROTEIN"/>
    <property type="match status" value="1"/>
</dbReference>
<evidence type="ECO:0000259" key="6">
    <source>
        <dbReference type="Pfam" id="PF00931"/>
    </source>
</evidence>
<dbReference type="Pfam" id="PF00931">
    <property type="entry name" value="NB-ARC"/>
    <property type="match status" value="2"/>
</dbReference>
<keyword evidence="4" id="KW-0067">ATP-binding</keyword>
<feature type="domain" description="Disease resistance protein At4g27190-like leucine-rich repeats" evidence="7">
    <location>
        <begin position="1519"/>
        <end position="1620"/>
    </location>
</feature>
<accession>A0ABM3HGM9</accession>
<feature type="domain" description="Disease resistance protein At4g27190-like leucine-rich repeats" evidence="7">
    <location>
        <begin position="1666"/>
        <end position="1814"/>
    </location>
</feature>
<comment type="similarity">
    <text evidence="1">Belongs to the disease resistance NB-LRR family.</text>
</comment>
<feature type="domain" description="Disease resistance protein At4g27190-like leucine-rich repeats" evidence="7">
    <location>
        <begin position="1002"/>
        <end position="1140"/>
    </location>
</feature>
<evidence type="ECO:0000313" key="8">
    <source>
        <dbReference type="Proteomes" id="UP000827889"/>
    </source>
</evidence>
<dbReference type="Gene3D" id="1.10.8.430">
    <property type="entry name" value="Helical domain of apoptotic protease-activating factors"/>
    <property type="match status" value="1"/>
</dbReference>
<protein>
    <submittedName>
        <fullName evidence="9">Uncharacterized protein LOC115732406</fullName>
    </submittedName>
</protein>
<keyword evidence="2" id="KW-0547">Nucleotide-binding</keyword>
<evidence type="ECO:0000256" key="5">
    <source>
        <dbReference type="SAM" id="MobiDB-lite"/>
    </source>
</evidence>
<dbReference type="InterPro" id="IPR042197">
    <property type="entry name" value="Apaf_helical"/>
</dbReference>
<name>A0ABM3HGM9_9MYRT</name>
<organism evidence="8 9">
    <name type="scientific">Rhodamnia argentea</name>
    <dbReference type="NCBI Taxonomy" id="178133"/>
    <lineage>
        <taxon>Eukaryota</taxon>
        <taxon>Viridiplantae</taxon>
        <taxon>Streptophyta</taxon>
        <taxon>Embryophyta</taxon>
        <taxon>Tracheophyta</taxon>
        <taxon>Spermatophyta</taxon>
        <taxon>Magnoliopsida</taxon>
        <taxon>eudicotyledons</taxon>
        <taxon>Gunneridae</taxon>
        <taxon>Pentapetalae</taxon>
        <taxon>rosids</taxon>
        <taxon>malvids</taxon>
        <taxon>Myrtales</taxon>
        <taxon>Myrtaceae</taxon>
        <taxon>Myrtoideae</taxon>
        <taxon>Myrteae</taxon>
        <taxon>Australasian group</taxon>
        <taxon>Rhodamnia</taxon>
    </lineage>
</organism>
<dbReference type="InterPro" id="IPR027417">
    <property type="entry name" value="P-loop_NTPase"/>
</dbReference>
<evidence type="ECO:0000256" key="3">
    <source>
        <dbReference type="ARBA" id="ARBA00022821"/>
    </source>
</evidence>
<feature type="domain" description="NB-ARC" evidence="6">
    <location>
        <begin position="170"/>
        <end position="260"/>
    </location>
</feature>
<dbReference type="InterPro" id="IPR032675">
    <property type="entry name" value="LRR_dom_sf"/>
</dbReference>
<dbReference type="Gene3D" id="3.40.50.300">
    <property type="entry name" value="P-loop containing nucleotide triphosphate hydrolases"/>
    <property type="match status" value="1"/>
</dbReference>
<feature type="compositionally biased region" description="Basic and acidic residues" evidence="5">
    <location>
        <begin position="294"/>
        <end position="307"/>
    </location>
</feature>
<feature type="compositionally biased region" description="Basic and acidic residues" evidence="5">
    <location>
        <begin position="259"/>
        <end position="284"/>
    </location>
</feature>
<dbReference type="SUPFAM" id="SSF52540">
    <property type="entry name" value="P-loop containing nucleoside triphosphate hydrolases"/>
    <property type="match status" value="1"/>
</dbReference>
<evidence type="ECO:0000256" key="4">
    <source>
        <dbReference type="ARBA" id="ARBA00022840"/>
    </source>
</evidence>
<feature type="domain" description="Disease resistance protein At4g27190-like leucine-rich repeats" evidence="7">
    <location>
        <begin position="1280"/>
        <end position="1346"/>
    </location>
</feature>
<dbReference type="Pfam" id="PF23247">
    <property type="entry name" value="LRR_RPS2"/>
    <property type="match status" value="7"/>
</dbReference>
<sequence length="1977" mass="224917">MSIDPAIPVASFACDVLKCVAVPVKRQFGYVISSKSYAQDLQKEVGKLTYEAERIHNAVEVARNNRHIVYSQVTEWHESAEKTLKEAGEMLGEFEKASKSCCYGTLPDPSCRYQFSRKAKDKIELLQRLARDCSEFTEISFIDPTPGNVTAASAPPAKDDGVFESRASIKRKIMAALADNRNSVVGVYGMGGIGKSTLLEEVERRIREERSFDLVAKADVSENPVERIQEEIAYGLGLSDIKKEKNVRLRAKLLRERLEDEERTKQEDEKQEDEERTKQEDEGKKKKKKKKVERTKQEDEERTKQEDEGKKKKKKVLIILDNLCEGLDLKSVGIPCGHDNKVIGCKLLLTSRFQDVLSRDMGCDRDFLLDALKEEEAKRLFERTVGDKVHHDPFKSLVDEALNICAGLPFLIIAMANVFRDADFPVWKDVLRQIKMSTNRGLSERINKMLQLSYNRFKGEDGKEVKSLLRLCVVYGVSKPSLENLVRYGVGSRLFREDSSMEEVRDRLSSLIQTLKASSFLLADEKDADVFKIHDLVRGFVASVASRDDPLLVLKNHDKSVIELPKDKLKSCTSVCFPYVDMEELPEELDCPEMRIFLLFANNESLKVPSSCFNSMRKLMVLHLSRVQLTRSPSPFQFLENLHTLCLNDCSLEDVAMISELKRLCVLSFANSKIQRLPKEIRQLVELRLLDLNHCSKLEIIEPGVLGSLMKLEELYMENSFDRWNAVEQTPPTNAGLIELNKLKNLYTLHVSILDPSVLPEDLNVEKLTKYQIRIGDVPRQRIRIGSSILELTLDPISDILQKGCIQTLLAKTDDLFLGGLNGIEQTICVLSQKGFSKLKHLQVKNSSSVHYVLQSPSDTEFKMLESLLLDNLINLEKICNNRISSNSFSALKIVRVENCNKMEVLFPLSLLRELPQLEEIRVVECHLMREIVEVDDSDKVELPNLRVLELRDLPNIKNFVTNGTAPSSSTSNDQVGPQIAFFNGQQVSIPSLESLTMVGLPNLEDIWTDESPLGLSSLQFLEVSRCKSLAKVINSRSLVKLRKLHTLNVEACVSVQEIFDLDGLGTSANIETFSELDTISISGLRSLRCIWNKNPCGIVRFHKLKQLEVSHCENLGFLFFPSMVQSLPQLRELEVRHCEKMEAIIIEDEGSRIETSETLVFSMLTNLWVVGLESLTCFSRRKCSQEAWSEDCLKSCYTTLFNQEVAFPCLETLHIWSMDSIETIWDNQVATASFCKLKSLSVFICNKLVNIVPSYILGQLKSLESLEPVSPLDGHPIARFPLKKLELAGLSKLNSVWDKELHSQVKFQCLHSVTVSRCESLTSLFPASLARDLMQLEELKIDGCGGIVELIEKEGLVPRDVFPKLTCLELNHLPELKCIYTGTHALRWPALKTLEVDGCNKVEILASQPDNEMPLHKQPLFLIEKGAFSNLQELKLDLCGRMELWHGHSHDGEFFCKVRVLELHHFSKESTISTCRLVRSLTSLQELVVRNSDIEELSNIVEAKEGPRHELKVIPPFSRFFQHLKTLDVSFCDGLSKMFTPTIAGNLVELTKLRISKCKMLTEVICDDGGEEGLVVVFNQLKYMELDGLTGLRCFSSSKYALMFPLLEDVIVSGCSCMKFFSEGPIKAPKLERVQVSREAWFWEENLDITIQNMFKEMATVAGVKSMRLSEFPELIEKWHSELIPIKPSWQLESLAVDKCPSFTNAIPSRLIPVLNKVQRLHVRDCESLEEVFNLEGLERVRSTRLLPILQELELVNLPKLWRLWNNHLQGTLRFDMIFGLTLYNCSNLRHAFTPSMARCIVNLQWMEIKECGQMEGVIAEEEGQGSAVEKITFPYLKRMTLECLPNMTNFLSGKNRPLECPRLEELTIAYCPKMRSLTWQPSMEIDHRAPSLFTPEVQFPKLGSIFLSHMENLSKIWTDSPRYTLTFEHLREVEVENCKSLENLFPRWVAASLNQLEKLRVEFCAIKEIVAKFLP</sequence>
<dbReference type="PANTHER" id="PTHR33463">
    <property type="entry name" value="NB-ARC DOMAIN-CONTAINING PROTEIN-RELATED"/>
    <property type="match status" value="1"/>
</dbReference>
<feature type="domain" description="Disease resistance protein At4g27190-like leucine-rich repeats" evidence="7">
    <location>
        <begin position="832"/>
        <end position="926"/>
    </location>
</feature>
<dbReference type="SUPFAM" id="SSF52058">
    <property type="entry name" value="L domain-like"/>
    <property type="match status" value="2"/>
</dbReference>
<feature type="domain" description="Disease resistance protein At4g27190-like leucine-rich repeats" evidence="7">
    <location>
        <begin position="1213"/>
        <end position="1268"/>
    </location>
</feature>
<proteinExistence type="inferred from homology"/>
<evidence type="ECO:0000259" key="7">
    <source>
        <dbReference type="Pfam" id="PF23247"/>
    </source>
</evidence>
<feature type="domain" description="Disease resistance protein At4g27190-like leucine-rich repeats" evidence="7">
    <location>
        <begin position="1902"/>
        <end position="1966"/>
    </location>
</feature>
<evidence type="ECO:0000313" key="9">
    <source>
        <dbReference type="RefSeq" id="XP_048135725.1"/>
    </source>
</evidence>
<dbReference type="InterPro" id="IPR057135">
    <property type="entry name" value="At4g27190-like_LRR"/>
</dbReference>
<dbReference type="PRINTS" id="PR00364">
    <property type="entry name" value="DISEASERSIST"/>
</dbReference>
<dbReference type="Proteomes" id="UP000827889">
    <property type="component" value="Chromosome 5"/>
</dbReference>
<feature type="domain" description="NB-ARC" evidence="6">
    <location>
        <begin position="308"/>
        <end position="388"/>
    </location>
</feature>
<dbReference type="InterPro" id="IPR050905">
    <property type="entry name" value="Plant_NBS-LRR"/>
</dbReference>
<reference evidence="9" key="1">
    <citation type="submission" date="2025-08" db="UniProtKB">
        <authorList>
            <consortium name="RefSeq"/>
        </authorList>
    </citation>
    <scope>IDENTIFICATION</scope>
    <source>
        <tissue evidence="9">Leaf</tissue>
    </source>
</reference>
<gene>
    <name evidence="9" type="primary">LOC115732406</name>
</gene>
<dbReference type="RefSeq" id="XP_048135725.1">
    <property type="nucleotide sequence ID" value="XM_048279768.1"/>
</dbReference>
<keyword evidence="8" id="KW-1185">Reference proteome</keyword>